<comment type="similarity">
    <text evidence="1">Belongs to the outer membrane factor (OMF) (TC 1.B.17) family.</text>
</comment>
<dbReference type="AlphaFoldDB" id="A0A0B3Y3C4"/>
<dbReference type="Gene3D" id="1.20.1600.10">
    <property type="entry name" value="Outer membrane efflux proteins (OEP)"/>
    <property type="match status" value="1"/>
</dbReference>
<dbReference type="OrthoDB" id="581172at2"/>
<evidence type="ECO:0000256" key="1">
    <source>
        <dbReference type="ARBA" id="ARBA00007613"/>
    </source>
</evidence>
<dbReference type="EMBL" id="JWLW01000030">
    <property type="protein sequence ID" value="KHT49332.1"/>
    <property type="molecule type" value="Genomic_DNA"/>
</dbReference>
<dbReference type="Pfam" id="PF02321">
    <property type="entry name" value="OEP"/>
    <property type="match status" value="1"/>
</dbReference>
<proteinExistence type="inferred from homology"/>
<name>A0A0B3Y3C4_9ALTE</name>
<comment type="caution">
    <text evidence="3">The sequence shown here is derived from an EMBL/GenBank/DDBJ whole genome shotgun (WGS) entry which is preliminary data.</text>
</comment>
<dbReference type="InterPro" id="IPR003423">
    <property type="entry name" value="OMP_efflux"/>
</dbReference>
<protein>
    <submittedName>
        <fullName evidence="3">Multidrug transporter</fullName>
    </submittedName>
</protein>
<evidence type="ECO:0000256" key="2">
    <source>
        <dbReference type="SAM" id="Coils"/>
    </source>
</evidence>
<evidence type="ECO:0000313" key="3">
    <source>
        <dbReference type="EMBL" id="KHT49332.1"/>
    </source>
</evidence>
<feature type="coiled-coil region" evidence="2">
    <location>
        <begin position="412"/>
        <end position="476"/>
    </location>
</feature>
<sequence>MVMRRLFFTAIALATYIDGSASGAYSQTQNSHQVQTQSARQAPTIEALINSMVNYHPYVLAINEGNYQAAAELEIARSSFDPFIEQKTKSRVSGYYDGTNLTQRFTNPIEDFNGAVFGEYRIAGGDFPSYEGDYDTLSGGEASVGIAMSLLQNREIDKRRTELRNAGLATSQWQALATSLINGFVYKGVSEYIAWYESASQIQAVTELLDTASEREKALVTRVEKGDLASIVLTEFKANLLQQRLTLAELKQKRDMHAQMLSFYWRSPSGDMLAINSEQPPSEISWPYWVGNSQLVTLRNALRNHPELDVMKLEQQVVQNKVALADNALLPKLDLTASIARDVGAGSETLEGTETKVGLSFSYPLGNRKAKAERAQLQSKQRELAHKLTSTQQAIEQRFEQALVYWSQAKDIVALQSENAALAKTLSKVERTRFDAGDSDMFVLNARAQNEIKAKIKEIKAKVDLLKAELMLYKEAAMLYSFES</sequence>
<reference evidence="3 4" key="1">
    <citation type="submission" date="2014-12" db="EMBL/GenBank/DDBJ databases">
        <title>Genome sequencing of Alteromonas marina AD001.</title>
        <authorList>
            <person name="Adrian T.G.S."/>
            <person name="Chan K.G."/>
        </authorList>
    </citation>
    <scope>NUCLEOTIDE SEQUENCE [LARGE SCALE GENOMIC DNA]</scope>
    <source>
        <strain evidence="3 4">AD001</strain>
    </source>
</reference>
<accession>A0A0B3Y3C4</accession>
<dbReference type="PANTHER" id="PTHR30203">
    <property type="entry name" value="OUTER MEMBRANE CATION EFFLUX PROTEIN"/>
    <property type="match status" value="1"/>
</dbReference>
<keyword evidence="4" id="KW-1185">Reference proteome</keyword>
<keyword evidence="2" id="KW-0175">Coiled coil</keyword>
<evidence type="ECO:0000313" key="4">
    <source>
        <dbReference type="Proteomes" id="UP000031197"/>
    </source>
</evidence>
<dbReference type="RefSeq" id="WP_039222079.1">
    <property type="nucleotide sequence ID" value="NZ_JWLW01000030.1"/>
</dbReference>
<dbReference type="GO" id="GO:0015562">
    <property type="term" value="F:efflux transmembrane transporter activity"/>
    <property type="evidence" value="ECO:0007669"/>
    <property type="project" value="InterPro"/>
</dbReference>
<dbReference type="InterPro" id="IPR010131">
    <property type="entry name" value="MdtP/NodT-like"/>
</dbReference>
<dbReference type="PANTHER" id="PTHR30203:SF24">
    <property type="entry name" value="BLR4935 PROTEIN"/>
    <property type="match status" value="1"/>
</dbReference>
<dbReference type="SUPFAM" id="SSF56954">
    <property type="entry name" value="Outer membrane efflux proteins (OEP)"/>
    <property type="match status" value="1"/>
</dbReference>
<gene>
    <name evidence="3" type="ORF">RJ41_14075</name>
</gene>
<organism evidence="3 4">
    <name type="scientific">Alteromonas marina</name>
    <dbReference type="NCBI Taxonomy" id="203795"/>
    <lineage>
        <taxon>Bacteria</taxon>
        <taxon>Pseudomonadati</taxon>
        <taxon>Pseudomonadota</taxon>
        <taxon>Gammaproteobacteria</taxon>
        <taxon>Alteromonadales</taxon>
        <taxon>Alteromonadaceae</taxon>
        <taxon>Alteromonas/Salinimonas group</taxon>
        <taxon>Alteromonas</taxon>
    </lineage>
</organism>
<dbReference type="Proteomes" id="UP000031197">
    <property type="component" value="Unassembled WGS sequence"/>
</dbReference>